<evidence type="ECO:0000313" key="2">
    <source>
        <dbReference type="Proteomes" id="UP000662747"/>
    </source>
</evidence>
<organism evidence="1 2">
    <name type="scientific">Pyxidicoccus parkwayensis</name>
    <dbReference type="NCBI Taxonomy" id="2813578"/>
    <lineage>
        <taxon>Bacteria</taxon>
        <taxon>Pseudomonadati</taxon>
        <taxon>Myxococcota</taxon>
        <taxon>Myxococcia</taxon>
        <taxon>Myxococcales</taxon>
        <taxon>Cystobacterineae</taxon>
        <taxon>Myxococcaceae</taxon>
        <taxon>Pyxidicoccus</taxon>
    </lineage>
</organism>
<dbReference type="InterPro" id="IPR050583">
    <property type="entry name" value="Mycobacterial_A85_antigen"/>
</dbReference>
<dbReference type="RefSeq" id="WP_206729172.1">
    <property type="nucleotide sequence ID" value="NZ_CP071090.1"/>
</dbReference>
<evidence type="ECO:0008006" key="3">
    <source>
        <dbReference type="Google" id="ProtNLM"/>
    </source>
</evidence>
<dbReference type="Proteomes" id="UP000662747">
    <property type="component" value="Chromosome"/>
</dbReference>
<dbReference type="PANTHER" id="PTHR48098">
    <property type="entry name" value="ENTEROCHELIN ESTERASE-RELATED"/>
    <property type="match status" value="1"/>
</dbReference>
<name>A0ABX7PAV5_9BACT</name>
<reference evidence="1 2" key="1">
    <citation type="submission" date="2021-02" db="EMBL/GenBank/DDBJ databases">
        <title>De Novo genome assembly of isolated myxobacteria.</title>
        <authorList>
            <person name="Stevens D.C."/>
        </authorList>
    </citation>
    <scope>NUCLEOTIDE SEQUENCE [LARGE SCALE GENOMIC DNA]</scope>
    <source>
        <strain evidence="2">SCPEA02</strain>
    </source>
</reference>
<dbReference type="Gene3D" id="3.40.50.1820">
    <property type="entry name" value="alpha/beta hydrolase"/>
    <property type="match status" value="1"/>
</dbReference>
<gene>
    <name evidence="1" type="ORF">JY651_23290</name>
</gene>
<proteinExistence type="predicted"/>
<accession>A0ABX7PAV5</accession>
<keyword evidence="2" id="KW-1185">Reference proteome</keyword>
<dbReference type="Pfam" id="PF00756">
    <property type="entry name" value="Esterase"/>
    <property type="match status" value="1"/>
</dbReference>
<sequence>MSRHIALVLIAAGLTLVAIPFALVRFFGVTAPSERGWGLGALPLDFVRGDAELPRHLEFVRLDSRALDGNLLGDSPKRELGVLLPPSYFSAPERRFPVVYLLHGLGPRKDGHLGAVGVQRAAFREMEEGALPEFILVAVDGTTSLGGSYYARSPTIGDFETYVVREIVGAVDARYRTRADATWRAIAGFSMGGHGAIKLAMKYPGVFSSVGTLSASPLAIDQRKALYRNALAHKPVARNAEELAALYPFDGAWTVASIYAKAAAYSSDRSRPPLFLALPFESGRDDDPVWRRWLEEDPLTLLQKHHAALGALDTLYMDRGSEETFLGAEAFDRALAAHGIPFRHHVFEGGHVDDFQERHLRMLRFLAMRWAPGA</sequence>
<dbReference type="SUPFAM" id="SSF53474">
    <property type="entry name" value="alpha/beta-Hydrolases"/>
    <property type="match status" value="1"/>
</dbReference>
<evidence type="ECO:0000313" key="1">
    <source>
        <dbReference type="EMBL" id="QSQ27653.1"/>
    </source>
</evidence>
<dbReference type="EMBL" id="CP071090">
    <property type="protein sequence ID" value="QSQ27653.1"/>
    <property type="molecule type" value="Genomic_DNA"/>
</dbReference>
<dbReference type="InterPro" id="IPR029058">
    <property type="entry name" value="AB_hydrolase_fold"/>
</dbReference>
<protein>
    <recommendedName>
        <fullName evidence="3">Esterase</fullName>
    </recommendedName>
</protein>
<dbReference type="InterPro" id="IPR000801">
    <property type="entry name" value="Esterase-like"/>
</dbReference>